<comment type="cofactor">
    <cofactor evidence="1">
        <name>FAD</name>
        <dbReference type="ChEBI" id="CHEBI:57692"/>
    </cofactor>
</comment>
<accession>A0AA39NAZ4</accession>
<dbReference type="GO" id="GO:0050660">
    <property type="term" value="F:flavin adenine dinucleotide binding"/>
    <property type="evidence" value="ECO:0007669"/>
    <property type="project" value="InterPro"/>
</dbReference>
<dbReference type="GO" id="GO:0006508">
    <property type="term" value="P:proteolysis"/>
    <property type="evidence" value="ECO:0007669"/>
    <property type="project" value="InterPro"/>
</dbReference>
<evidence type="ECO:0000259" key="7">
    <source>
        <dbReference type="Pfam" id="PF00732"/>
    </source>
</evidence>
<proteinExistence type="inferred from homology"/>
<dbReference type="Gene3D" id="3.50.50.60">
    <property type="entry name" value="FAD/NAD(P)-binding domain"/>
    <property type="match status" value="1"/>
</dbReference>
<dbReference type="SUPFAM" id="SSF51905">
    <property type="entry name" value="FAD/NAD(P)-binding domain"/>
    <property type="match status" value="1"/>
</dbReference>
<comment type="caution">
    <text evidence="8">The sequence shown here is derived from an EMBL/GenBank/DDBJ whole genome shotgun (WGS) entry which is preliminary data.</text>
</comment>
<dbReference type="Proteomes" id="UP001175211">
    <property type="component" value="Unassembled WGS sequence"/>
</dbReference>
<feature type="region of interest" description="Disordered" evidence="5">
    <location>
        <begin position="54"/>
        <end position="76"/>
    </location>
</feature>
<organism evidence="8 9">
    <name type="scientific">Armillaria tabescens</name>
    <name type="common">Ringless honey mushroom</name>
    <name type="synonym">Agaricus tabescens</name>
    <dbReference type="NCBI Taxonomy" id="1929756"/>
    <lineage>
        <taxon>Eukaryota</taxon>
        <taxon>Fungi</taxon>
        <taxon>Dikarya</taxon>
        <taxon>Basidiomycota</taxon>
        <taxon>Agaricomycotina</taxon>
        <taxon>Agaricomycetes</taxon>
        <taxon>Agaricomycetidae</taxon>
        <taxon>Agaricales</taxon>
        <taxon>Marasmiineae</taxon>
        <taxon>Physalacriaceae</taxon>
        <taxon>Desarmillaria</taxon>
    </lineage>
</organism>
<dbReference type="AlphaFoldDB" id="A0AA39NAZ4"/>
<feature type="domain" description="Peptidase C14 caspase" evidence="6">
    <location>
        <begin position="714"/>
        <end position="1029"/>
    </location>
</feature>
<keyword evidence="3" id="KW-0285">Flavoprotein</keyword>
<evidence type="ECO:0000256" key="1">
    <source>
        <dbReference type="ARBA" id="ARBA00001974"/>
    </source>
</evidence>
<evidence type="ECO:0000256" key="3">
    <source>
        <dbReference type="ARBA" id="ARBA00022630"/>
    </source>
</evidence>
<dbReference type="InterPro" id="IPR000172">
    <property type="entry name" value="GMC_OxRdtase_N"/>
</dbReference>
<protein>
    <submittedName>
        <fullName evidence="8">GMC oxidoreductase-domain-containing protein</fullName>
    </submittedName>
</protein>
<reference evidence="8" key="1">
    <citation type="submission" date="2023-06" db="EMBL/GenBank/DDBJ databases">
        <authorList>
            <consortium name="Lawrence Berkeley National Laboratory"/>
            <person name="Ahrendt S."/>
            <person name="Sahu N."/>
            <person name="Indic B."/>
            <person name="Wong-Bajracharya J."/>
            <person name="Merenyi Z."/>
            <person name="Ke H.-M."/>
            <person name="Monk M."/>
            <person name="Kocsube S."/>
            <person name="Drula E."/>
            <person name="Lipzen A."/>
            <person name="Balint B."/>
            <person name="Henrissat B."/>
            <person name="Andreopoulos B."/>
            <person name="Martin F.M."/>
            <person name="Harder C.B."/>
            <person name="Rigling D."/>
            <person name="Ford K.L."/>
            <person name="Foster G.D."/>
            <person name="Pangilinan J."/>
            <person name="Papanicolaou A."/>
            <person name="Barry K."/>
            <person name="LaButti K."/>
            <person name="Viragh M."/>
            <person name="Koriabine M."/>
            <person name="Yan M."/>
            <person name="Riley R."/>
            <person name="Champramary S."/>
            <person name="Plett K.L."/>
            <person name="Tsai I.J."/>
            <person name="Slot J."/>
            <person name="Sipos G."/>
            <person name="Plett J."/>
            <person name="Nagy L.G."/>
            <person name="Grigoriev I.V."/>
        </authorList>
    </citation>
    <scope>NUCLEOTIDE SEQUENCE</scope>
    <source>
        <strain evidence="8">CCBAS 213</strain>
    </source>
</reference>
<name>A0AA39NAZ4_ARMTA</name>
<dbReference type="PANTHER" id="PTHR11552">
    <property type="entry name" value="GLUCOSE-METHANOL-CHOLINE GMC OXIDOREDUCTASE"/>
    <property type="match status" value="1"/>
</dbReference>
<comment type="similarity">
    <text evidence="2">Belongs to the GMC oxidoreductase family.</text>
</comment>
<dbReference type="GO" id="GO:0016614">
    <property type="term" value="F:oxidoreductase activity, acting on CH-OH group of donors"/>
    <property type="evidence" value="ECO:0007669"/>
    <property type="project" value="InterPro"/>
</dbReference>
<dbReference type="SUPFAM" id="SSF54373">
    <property type="entry name" value="FAD-linked reductases, C-terminal domain"/>
    <property type="match status" value="1"/>
</dbReference>
<dbReference type="EMBL" id="JAUEPS010000009">
    <property type="protein sequence ID" value="KAK0462291.1"/>
    <property type="molecule type" value="Genomic_DNA"/>
</dbReference>
<gene>
    <name evidence="8" type="ORF">EV420DRAFT_1745755</name>
</gene>
<dbReference type="InterPro" id="IPR036188">
    <property type="entry name" value="FAD/NAD-bd_sf"/>
</dbReference>
<dbReference type="Gene3D" id="3.30.560.10">
    <property type="entry name" value="Glucose Oxidase, domain 3"/>
    <property type="match status" value="2"/>
</dbReference>
<keyword evidence="9" id="KW-1185">Reference proteome</keyword>
<feature type="region of interest" description="Disordered" evidence="5">
    <location>
        <begin position="761"/>
        <end position="793"/>
    </location>
</feature>
<dbReference type="Pfam" id="PF00732">
    <property type="entry name" value="GMC_oxred_N"/>
    <property type="match status" value="1"/>
</dbReference>
<evidence type="ECO:0000259" key="6">
    <source>
        <dbReference type="Pfam" id="PF00656"/>
    </source>
</evidence>
<dbReference type="GO" id="GO:0004197">
    <property type="term" value="F:cysteine-type endopeptidase activity"/>
    <property type="evidence" value="ECO:0007669"/>
    <property type="project" value="InterPro"/>
</dbReference>
<dbReference type="GeneID" id="85363695"/>
<dbReference type="PANTHER" id="PTHR11552:SF147">
    <property type="entry name" value="CHOLINE DEHYDROGENASE, MITOCHONDRIAL"/>
    <property type="match status" value="1"/>
</dbReference>
<dbReference type="InterPro" id="IPR011600">
    <property type="entry name" value="Pept_C14_caspase"/>
</dbReference>
<dbReference type="Gene3D" id="3.40.50.1460">
    <property type="match status" value="1"/>
</dbReference>
<evidence type="ECO:0000256" key="5">
    <source>
        <dbReference type="SAM" id="MobiDB-lite"/>
    </source>
</evidence>
<evidence type="ECO:0000313" key="8">
    <source>
        <dbReference type="EMBL" id="KAK0462291.1"/>
    </source>
</evidence>
<evidence type="ECO:0000313" key="9">
    <source>
        <dbReference type="Proteomes" id="UP001175211"/>
    </source>
</evidence>
<evidence type="ECO:0000256" key="4">
    <source>
        <dbReference type="ARBA" id="ARBA00022827"/>
    </source>
</evidence>
<dbReference type="Pfam" id="PF00656">
    <property type="entry name" value="Peptidase_C14"/>
    <property type="match status" value="1"/>
</dbReference>
<feature type="domain" description="Glucose-methanol-choline oxidoreductase N-terminal" evidence="7">
    <location>
        <begin position="170"/>
        <end position="304"/>
    </location>
</feature>
<dbReference type="RefSeq" id="XP_060333903.1">
    <property type="nucleotide sequence ID" value="XM_060480147.1"/>
</dbReference>
<keyword evidence="4" id="KW-0274">FAD</keyword>
<sequence length="1056" mass="117931">MRRAASSVGRNKRLPHLDKINGIAMHGQVSLSHNSLLRRAMKVDRIRTHVTGVGRKKRLRPAARSPLSPQYQHSGIPDSFRRMRKRQRVIESRNWSFSSRTRFDFVSCITQAHNDQEPDMMGGAGTCWNHIFSRGSCFDGLLSVMLPGYPRAMDSRMIQATVDLPDEFSFNEDYNSGYHLGIGWEQSTVHNGTRSSSETAFNLGPKYLSRLNLHVLIHSYVTRILESNCTTKGVKTFDTMEFTQDAGETIYTLSPAKEILLSVGSIGAPHILLYSGIGDADELSPVGITPVHLPDVGKNLTDHPSTDTIENIYLRNETFQRRHSPNGRQTVQDISDITINSTNPLDSPLINPNLLGHPQDLTIMQTTINTSERSVTAPAWDGYILKFVLNTTEAAIREGADTLWHPVDKTGILACRKHGVELPLSAYGLGKIFRVVLMSEWVAGAEGCYGAGYTLHVLPLDLYGTILNKHVHTDLQKGYNLPRPLSLRTKGKNWGPGNCRYWSLQMQVVKRSIWALGAAKTHGHHQELSELSNLVNRFLSSSSNMSIWVRLQRDSTGIKKSVPAHNMPTPTSYFLFYSGIRAFLNFSAVMNTQDQSLDFDIDQKRCVACLSNGQGQHSKRHTELEKMSDKIESQKRRVMRIVKKMGMTGNSHDDVALFNNVCRKGGRKDAKFLTEHGNLKKQYFRLLSRLAGPHPNVTDRPLSAGPSYHVNASRSWAVVIRIDGYETISALKGGVKDAQSFYTYLIDVLAVPRERIQLLLGSTKQASPDDSTYTLSPPSPSSNPDNAMVTDNSLSPGLPIYPSRAHIINTLLSLINNPHIEKDDNIIIYYAGHGSSYECSEYKNVDNPEYEEEISFASTGHIEALCPIDRDTCDANGNPVPDISDREFNTILTLISRAKGHHITVILNCCHSAGVSRDVPPSGARTCRGTERASLRDMLHAGEKNLEDFPGCPSILSKDWYPDEGSHILLAACEVYQYAKERWVDGVQVGIFTHSLLRLLRSGYCNAETTYLGLTDGFDKSYHQTPVIAGTHRDEHLWYQVDILLSLFLLIYEMPT</sequence>
<feature type="compositionally biased region" description="Low complexity" evidence="5">
    <location>
        <begin position="768"/>
        <end position="786"/>
    </location>
</feature>
<evidence type="ECO:0000256" key="2">
    <source>
        <dbReference type="ARBA" id="ARBA00010790"/>
    </source>
</evidence>
<dbReference type="InterPro" id="IPR012132">
    <property type="entry name" value="GMC_OxRdtase"/>
</dbReference>